<proteinExistence type="predicted"/>
<protein>
    <submittedName>
        <fullName evidence="1">Uncharacterized protein</fullName>
    </submittedName>
</protein>
<dbReference type="AlphaFoldDB" id="A0A9W4G893"/>
<evidence type="ECO:0000313" key="1">
    <source>
        <dbReference type="EMBL" id="CAD5971151.1"/>
    </source>
</evidence>
<keyword evidence="2" id="KW-1185">Reference proteome</keyword>
<evidence type="ECO:0000313" key="2">
    <source>
        <dbReference type="Proteomes" id="UP001153719"/>
    </source>
</evidence>
<name>A0A9W4G893_9CYAN</name>
<gene>
    <name evidence="1" type="ORF">NO713_03830</name>
</gene>
<dbReference type="RefSeq" id="WP_254174401.1">
    <property type="nucleotide sequence ID" value="NZ_LR882967.1"/>
</dbReference>
<dbReference type="KEGG" id="ppsu:NO713_03830"/>
<dbReference type="EMBL" id="LR882967">
    <property type="protein sequence ID" value="CAD5971151.1"/>
    <property type="molecule type" value="Genomic_DNA"/>
</dbReference>
<accession>A0A9W4G893</accession>
<sequence length="277" mass="32432">MENNKFAFRCYYKLKDTLGRFDSVVECNELAVRQFVESLNCSDDKEKFFSESYAKYGVRVNSLDSDVFHTRISQWYILSVYQQAEDFFTEFRREHPDGSTWGKRNDKESQLAGLMRVLSLNELGLDPDGQGIRCKIFEYYRLIRNRFMHTSVNEKQLSTALKDIEEHSVSVDNEFRVNAPNSYNSVDFDDFILFSRVTKDIAQQLCYVTKPSVSGIVEMLIKRSKAEDDLDVNLKGLKVFANNHNRLRRALSRLLKSQYNLQESEVDAIMEELVRNW</sequence>
<organism evidence="1 2">
    <name type="scientific">Planktothrix pseudagardhii</name>
    <dbReference type="NCBI Taxonomy" id="132604"/>
    <lineage>
        <taxon>Bacteria</taxon>
        <taxon>Bacillati</taxon>
        <taxon>Cyanobacteriota</taxon>
        <taxon>Cyanophyceae</taxon>
        <taxon>Oscillatoriophycideae</taxon>
        <taxon>Oscillatoriales</taxon>
        <taxon>Microcoleaceae</taxon>
        <taxon>Planktothrix</taxon>
    </lineage>
</organism>
<dbReference type="Proteomes" id="UP001153719">
    <property type="component" value="Chromosome"/>
</dbReference>
<reference evidence="1" key="1">
    <citation type="submission" date="2020-09" db="EMBL/GenBank/DDBJ databases">
        <authorList>
            <person name="Blom J."/>
        </authorList>
    </citation>
    <scope>NUCLEOTIDE SEQUENCE</scope>
    <source>
        <strain evidence="1">No.713</strain>
    </source>
</reference>